<accession>D3R037</accession>
<dbReference type="HOGENOM" id="CLU_3137409_0_0_9"/>
<reference evidence="2" key="1">
    <citation type="submission" date="2009-12" db="EMBL/GenBank/DDBJ databases">
        <title>Sequence of Clostridiales genomosp. BVAB3 str. UPII9-5.</title>
        <authorList>
            <person name="Madupu R."/>
            <person name="Durkin A.S."/>
            <person name="Torralba M."/>
            <person name="Methe B."/>
            <person name="Sutton G.G."/>
            <person name="Strausberg R.L."/>
            <person name="Nelson K.E."/>
        </authorList>
    </citation>
    <scope>NUCLEOTIDE SEQUENCE [LARGE SCALE GENOMIC DNA]</scope>
    <source>
        <strain evidence="2">UPII9-5</strain>
    </source>
</reference>
<organism evidence="1 2">
    <name type="scientific">Mageeibacillus indolicus (strain UPII9-5)</name>
    <name type="common">Clostridiales genomosp. BVAB3 (strain UPII9-5)</name>
    <dbReference type="NCBI Taxonomy" id="699246"/>
    <lineage>
        <taxon>Bacteria</taxon>
        <taxon>Bacillati</taxon>
        <taxon>Bacillota</taxon>
        <taxon>Clostridia</taxon>
        <taxon>Eubacteriales</taxon>
        <taxon>Oscillospiraceae</taxon>
        <taxon>Mageeibacillus</taxon>
    </lineage>
</organism>
<dbReference type="EMBL" id="CP001850">
    <property type="protein sequence ID" value="ADC90381.1"/>
    <property type="molecule type" value="Genomic_DNA"/>
</dbReference>
<dbReference type="Proteomes" id="UP000008234">
    <property type="component" value="Chromosome"/>
</dbReference>
<name>D3R037_MAGIU</name>
<protein>
    <submittedName>
        <fullName evidence="1">Uncharacterized protein</fullName>
    </submittedName>
</protein>
<dbReference type="KEGG" id="clo:HMPREF0868_0205"/>
<dbReference type="AlphaFoldDB" id="D3R037"/>
<sequence length="49" mass="5516">MPEQHVLPRRIGIPPSAHCTDHKELKSAPHRADFFVAAGRLRLRPAFTS</sequence>
<proteinExistence type="predicted"/>
<gene>
    <name evidence="1" type="ordered locus">HMPREF0868_0205</name>
</gene>
<keyword evidence="2" id="KW-1185">Reference proteome</keyword>
<evidence type="ECO:0000313" key="1">
    <source>
        <dbReference type="EMBL" id="ADC90381.1"/>
    </source>
</evidence>
<evidence type="ECO:0000313" key="2">
    <source>
        <dbReference type="Proteomes" id="UP000008234"/>
    </source>
</evidence>
<dbReference type="STRING" id="699246.HMPREF0868_0205"/>